<dbReference type="RefSeq" id="XP_028028201.1">
    <property type="nucleotide sequence ID" value="XM_028172400.1"/>
</dbReference>
<keyword evidence="2 10" id="KW-0479">Metal-binding</keyword>
<evidence type="ECO:0000256" key="5">
    <source>
        <dbReference type="ARBA" id="ARBA00022833"/>
    </source>
</evidence>
<name>A0A6J2JFD6_BOMMA</name>
<dbReference type="SMART" id="SM00355">
    <property type="entry name" value="ZnF_C2H2"/>
    <property type="match status" value="6"/>
</dbReference>
<evidence type="ECO:0000313" key="14">
    <source>
        <dbReference type="RefSeq" id="XP_028028201.1"/>
    </source>
</evidence>
<dbReference type="InterPro" id="IPR012934">
    <property type="entry name" value="Znf_AD"/>
</dbReference>
<evidence type="ECO:0000313" key="13">
    <source>
        <dbReference type="Proteomes" id="UP000504629"/>
    </source>
</evidence>
<dbReference type="Pfam" id="PF07776">
    <property type="entry name" value="zf-AD"/>
    <property type="match status" value="1"/>
</dbReference>
<dbReference type="FunFam" id="3.30.160.60:FF:000065">
    <property type="entry name" value="B-cell CLL/lymphoma 6, member B"/>
    <property type="match status" value="1"/>
</dbReference>
<protein>
    <submittedName>
        <fullName evidence="14">Zinc finger protein 37A-like</fullName>
    </submittedName>
</protein>
<feature type="domain" description="C2H2-type" evidence="11">
    <location>
        <begin position="197"/>
        <end position="224"/>
    </location>
</feature>
<keyword evidence="4 9" id="KW-0863">Zinc-finger</keyword>
<evidence type="ECO:0000259" key="11">
    <source>
        <dbReference type="PROSITE" id="PS50157"/>
    </source>
</evidence>
<feature type="binding site" evidence="10">
    <location>
        <position position="85"/>
    </location>
    <ligand>
        <name>Zn(2+)</name>
        <dbReference type="ChEBI" id="CHEBI:29105"/>
    </ligand>
</feature>
<dbReference type="GO" id="GO:0005634">
    <property type="term" value="C:nucleus"/>
    <property type="evidence" value="ECO:0007669"/>
    <property type="project" value="UniProtKB-SubCell"/>
</dbReference>
<dbReference type="KEGG" id="bman:114241541"/>
<dbReference type="GeneID" id="114241541"/>
<reference evidence="14" key="1">
    <citation type="submission" date="2025-08" db="UniProtKB">
        <authorList>
            <consortium name="RefSeq"/>
        </authorList>
    </citation>
    <scope>IDENTIFICATION</scope>
    <source>
        <tissue evidence="14">Silk gland</tissue>
    </source>
</reference>
<dbReference type="PROSITE" id="PS51915">
    <property type="entry name" value="ZAD"/>
    <property type="match status" value="1"/>
</dbReference>
<dbReference type="SUPFAM" id="SSF57667">
    <property type="entry name" value="beta-beta-alpha zinc fingers"/>
    <property type="match status" value="3"/>
</dbReference>
<evidence type="ECO:0000256" key="8">
    <source>
        <dbReference type="ARBA" id="ARBA00037948"/>
    </source>
</evidence>
<evidence type="ECO:0000256" key="7">
    <source>
        <dbReference type="ARBA" id="ARBA00023242"/>
    </source>
</evidence>
<feature type="binding site" evidence="10">
    <location>
        <position position="39"/>
    </location>
    <ligand>
        <name>Zn(2+)</name>
        <dbReference type="ChEBI" id="CHEBI:29105"/>
    </ligand>
</feature>
<evidence type="ECO:0000256" key="4">
    <source>
        <dbReference type="ARBA" id="ARBA00022771"/>
    </source>
</evidence>
<dbReference type="InterPro" id="IPR013087">
    <property type="entry name" value="Znf_C2H2_type"/>
</dbReference>
<keyword evidence="3" id="KW-0677">Repeat</keyword>
<dbReference type="SUPFAM" id="SSF57716">
    <property type="entry name" value="Glucocorticoid receptor-like (DNA-binding domain)"/>
    <property type="match status" value="1"/>
</dbReference>
<dbReference type="GO" id="GO:0008270">
    <property type="term" value="F:zinc ion binding"/>
    <property type="evidence" value="ECO:0007669"/>
    <property type="project" value="UniProtKB-UniRule"/>
</dbReference>
<dbReference type="Pfam" id="PF00096">
    <property type="entry name" value="zf-C2H2"/>
    <property type="match status" value="2"/>
</dbReference>
<comment type="subcellular location">
    <subcellularLocation>
        <location evidence="1">Nucleus</location>
    </subcellularLocation>
</comment>
<dbReference type="InterPro" id="IPR036236">
    <property type="entry name" value="Znf_C2H2_sf"/>
</dbReference>
<proteinExistence type="inferred from homology"/>
<feature type="domain" description="C2H2-type" evidence="11">
    <location>
        <begin position="282"/>
        <end position="310"/>
    </location>
</feature>
<dbReference type="Gene3D" id="3.30.160.60">
    <property type="entry name" value="Classic Zinc Finger"/>
    <property type="match status" value="5"/>
</dbReference>
<dbReference type="PROSITE" id="PS50157">
    <property type="entry name" value="ZINC_FINGER_C2H2_2"/>
    <property type="match status" value="4"/>
</dbReference>
<keyword evidence="7" id="KW-0539">Nucleus</keyword>
<feature type="binding site" evidence="10">
    <location>
        <position position="82"/>
    </location>
    <ligand>
        <name>Zn(2+)</name>
        <dbReference type="ChEBI" id="CHEBI:29105"/>
    </ligand>
</feature>
<feature type="domain" description="ZAD" evidence="12">
    <location>
        <begin position="37"/>
        <end position="109"/>
    </location>
</feature>
<dbReference type="InterPro" id="IPR050527">
    <property type="entry name" value="Snail/Krueppel_Znf"/>
</dbReference>
<dbReference type="GO" id="GO:0000978">
    <property type="term" value="F:RNA polymerase II cis-regulatory region sequence-specific DNA binding"/>
    <property type="evidence" value="ECO:0007669"/>
    <property type="project" value="TreeGrafter"/>
</dbReference>
<evidence type="ECO:0000256" key="9">
    <source>
        <dbReference type="PROSITE-ProRule" id="PRU00042"/>
    </source>
</evidence>
<sequence>MSSYIFLKLLRKKRNVKLSQKERQNSQSPSNSVHGDNICRICLKEGYQYIFSSKNTFNIQDAIKTITGIEICETDSYPKCVCSNCFALLQGAVKFRNTAIDSDKLLHQAVTADFQIDNANDEDSNQSEEMPLVAYKEKKKLRIQCNLCKAIIRSDSYQKHLKRHQSATHLVCEVCGKLYRKDNLIRHLQLHSDYLPHVCQICPYRGRFYESLKIHLRTHSGDKPFSCDKCSLRFLTRSNLNRHLLTHKKEKPFKCLECSRSFYLKRDMEAHFKADHTGVKDFVCDACGNKYGTKKALMRHELRVHKRDKMTKGRTPLYLLNNRKCNGVQ</sequence>
<evidence type="ECO:0000256" key="1">
    <source>
        <dbReference type="ARBA" id="ARBA00004123"/>
    </source>
</evidence>
<feature type="binding site" evidence="10">
    <location>
        <position position="42"/>
    </location>
    <ligand>
        <name>Zn(2+)</name>
        <dbReference type="ChEBI" id="CHEBI:29105"/>
    </ligand>
</feature>
<feature type="domain" description="C2H2-type" evidence="11">
    <location>
        <begin position="225"/>
        <end position="252"/>
    </location>
</feature>
<feature type="domain" description="C2H2-type" evidence="11">
    <location>
        <begin position="253"/>
        <end position="281"/>
    </location>
</feature>
<dbReference type="PANTHER" id="PTHR24388">
    <property type="entry name" value="ZINC FINGER PROTEIN"/>
    <property type="match status" value="1"/>
</dbReference>
<evidence type="ECO:0000256" key="2">
    <source>
        <dbReference type="ARBA" id="ARBA00022723"/>
    </source>
</evidence>
<keyword evidence="6" id="KW-0238">DNA-binding</keyword>
<evidence type="ECO:0000256" key="6">
    <source>
        <dbReference type="ARBA" id="ARBA00023125"/>
    </source>
</evidence>
<dbReference type="PANTHER" id="PTHR24388:SF54">
    <property type="entry name" value="PROTEIN ESCARGOT"/>
    <property type="match status" value="1"/>
</dbReference>
<gene>
    <name evidence="14" type="primary">LOC114241541</name>
</gene>
<dbReference type="Proteomes" id="UP000504629">
    <property type="component" value="Unplaced"/>
</dbReference>
<dbReference type="OrthoDB" id="654211at2759"/>
<accession>A0A6J2JFD6</accession>
<evidence type="ECO:0000256" key="3">
    <source>
        <dbReference type="ARBA" id="ARBA00022737"/>
    </source>
</evidence>
<dbReference type="PROSITE" id="PS00028">
    <property type="entry name" value="ZINC_FINGER_C2H2_1"/>
    <property type="match status" value="3"/>
</dbReference>
<organism evidence="13 14">
    <name type="scientific">Bombyx mandarina</name>
    <name type="common">Wild silk moth</name>
    <name type="synonym">Wild silkworm</name>
    <dbReference type="NCBI Taxonomy" id="7092"/>
    <lineage>
        <taxon>Eukaryota</taxon>
        <taxon>Metazoa</taxon>
        <taxon>Ecdysozoa</taxon>
        <taxon>Arthropoda</taxon>
        <taxon>Hexapoda</taxon>
        <taxon>Insecta</taxon>
        <taxon>Pterygota</taxon>
        <taxon>Neoptera</taxon>
        <taxon>Endopterygota</taxon>
        <taxon>Lepidoptera</taxon>
        <taxon>Glossata</taxon>
        <taxon>Ditrysia</taxon>
        <taxon>Bombycoidea</taxon>
        <taxon>Bombycidae</taxon>
        <taxon>Bombycinae</taxon>
        <taxon>Bombyx</taxon>
    </lineage>
</organism>
<evidence type="ECO:0000259" key="12">
    <source>
        <dbReference type="PROSITE" id="PS51915"/>
    </source>
</evidence>
<keyword evidence="5 10" id="KW-0862">Zinc</keyword>
<keyword evidence="13" id="KW-1185">Reference proteome</keyword>
<evidence type="ECO:0000256" key="10">
    <source>
        <dbReference type="PROSITE-ProRule" id="PRU01263"/>
    </source>
</evidence>
<dbReference type="GO" id="GO:0000981">
    <property type="term" value="F:DNA-binding transcription factor activity, RNA polymerase II-specific"/>
    <property type="evidence" value="ECO:0007669"/>
    <property type="project" value="TreeGrafter"/>
</dbReference>
<dbReference type="SMART" id="SM00868">
    <property type="entry name" value="zf-AD"/>
    <property type="match status" value="1"/>
</dbReference>
<dbReference type="AlphaFoldDB" id="A0A6J2JFD6"/>
<comment type="similarity">
    <text evidence="8">Belongs to the snail C2H2-type zinc-finger protein family.</text>
</comment>
<dbReference type="Gene3D" id="3.40.1800.20">
    <property type="match status" value="1"/>
</dbReference>